<feature type="domain" description="Methyltransferase type 11" evidence="1">
    <location>
        <begin position="45"/>
        <end position="143"/>
    </location>
</feature>
<evidence type="ECO:0000313" key="3">
    <source>
        <dbReference type="Proteomes" id="UP000219338"/>
    </source>
</evidence>
<evidence type="ECO:0000259" key="1">
    <source>
        <dbReference type="Pfam" id="PF08241"/>
    </source>
</evidence>
<dbReference type="InterPro" id="IPR013216">
    <property type="entry name" value="Methyltransf_11"/>
</dbReference>
<evidence type="ECO:0000313" key="2">
    <source>
        <dbReference type="EMBL" id="SJL07295.1"/>
    </source>
</evidence>
<reference evidence="3" key="1">
    <citation type="journal article" date="2017" name="Nat. Ecol. Evol.">
        <title>Genome expansion and lineage-specific genetic innovations in the forest pathogenic fungi Armillaria.</title>
        <authorList>
            <person name="Sipos G."/>
            <person name="Prasanna A.N."/>
            <person name="Walter M.C."/>
            <person name="O'Connor E."/>
            <person name="Balint B."/>
            <person name="Krizsan K."/>
            <person name="Kiss B."/>
            <person name="Hess J."/>
            <person name="Varga T."/>
            <person name="Slot J."/>
            <person name="Riley R."/>
            <person name="Boka B."/>
            <person name="Rigling D."/>
            <person name="Barry K."/>
            <person name="Lee J."/>
            <person name="Mihaltcheva S."/>
            <person name="LaButti K."/>
            <person name="Lipzen A."/>
            <person name="Waldron R."/>
            <person name="Moloney N.M."/>
            <person name="Sperisen C."/>
            <person name="Kredics L."/>
            <person name="Vagvoelgyi C."/>
            <person name="Patrignani A."/>
            <person name="Fitzpatrick D."/>
            <person name="Nagy I."/>
            <person name="Doyle S."/>
            <person name="Anderson J.B."/>
            <person name="Grigoriev I.V."/>
            <person name="Gueldener U."/>
            <person name="Muensterkoetter M."/>
            <person name="Nagy L.G."/>
        </authorList>
    </citation>
    <scope>NUCLEOTIDE SEQUENCE [LARGE SCALE GENOMIC DNA]</scope>
    <source>
        <strain evidence="3">C18/9</strain>
    </source>
</reference>
<dbReference type="InterPro" id="IPR029063">
    <property type="entry name" value="SAM-dependent_MTases_sf"/>
</dbReference>
<protein>
    <submittedName>
        <fullName evidence="2">Related to ERG6-Delta(24)-sterol C-methyltransferase</fullName>
    </submittedName>
</protein>
<dbReference type="PANTHER" id="PTHR43861">
    <property type="entry name" value="TRANS-ACONITATE 2-METHYLTRANSFERASE-RELATED"/>
    <property type="match status" value="1"/>
</dbReference>
<dbReference type="EMBL" id="FUEG01000008">
    <property type="protein sequence ID" value="SJL07295.1"/>
    <property type="molecule type" value="Genomic_DNA"/>
</dbReference>
<dbReference type="Pfam" id="PF08241">
    <property type="entry name" value="Methyltransf_11"/>
    <property type="match status" value="1"/>
</dbReference>
<organism evidence="2 3">
    <name type="scientific">Armillaria ostoyae</name>
    <name type="common">Armillaria root rot fungus</name>
    <dbReference type="NCBI Taxonomy" id="47428"/>
    <lineage>
        <taxon>Eukaryota</taxon>
        <taxon>Fungi</taxon>
        <taxon>Dikarya</taxon>
        <taxon>Basidiomycota</taxon>
        <taxon>Agaricomycotina</taxon>
        <taxon>Agaricomycetes</taxon>
        <taxon>Agaricomycetidae</taxon>
        <taxon>Agaricales</taxon>
        <taxon>Marasmiineae</taxon>
        <taxon>Physalacriaceae</taxon>
        <taxon>Armillaria</taxon>
    </lineage>
</organism>
<dbReference type="Proteomes" id="UP000219338">
    <property type="component" value="Unassembled WGS sequence"/>
</dbReference>
<dbReference type="OrthoDB" id="10017101at2759"/>
<dbReference type="STRING" id="47428.A0A284REY5"/>
<proteinExistence type="predicted"/>
<dbReference type="GO" id="GO:0032259">
    <property type="term" value="P:methylation"/>
    <property type="evidence" value="ECO:0007669"/>
    <property type="project" value="UniProtKB-KW"/>
</dbReference>
<keyword evidence="2" id="KW-0489">Methyltransferase</keyword>
<keyword evidence="3" id="KW-1185">Reference proteome</keyword>
<dbReference type="Gene3D" id="3.40.50.150">
    <property type="entry name" value="Vaccinia Virus protein VP39"/>
    <property type="match status" value="1"/>
</dbReference>
<dbReference type="PANTHER" id="PTHR43861:SF1">
    <property type="entry name" value="TRANS-ACONITATE 2-METHYLTRANSFERASE"/>
    <property type="match status" value="1"/>
</dbReference>
<sequence>MAHNTDKTGWSANLYNKNAPFVYSNVFTAPVLQMLSPQAGEKIIDFGCGSGEVTLELEKIVKEKEGGRVVGVDFSESMITQARVRGLEHAYVADIQDLPDLPIGADVKFDAMFTNAALHWCKRDPRGVLQSAKRVLKPGGRIAGEMGGFMNCIGIRGALHRALETRGYDAGAMDPWYFPSVEDYTEILKAESFEPIEVTLTPRVTALPAGVFGWLAVFVRPMILKDFSDEEATEIMKEVEETCRIDCQDSQGRWQMMYMRLRFSAVWKQ</sequence>
<dbReference type="AlphaFoldDB" id="A0A284REY5"/>
<dbReference type="SUPFAM" id="SSF53335">
    <property type="entry name" value="S-adenosyl-L-methionine-dependent methyltransferases"/>
    <property type="match status" value="1"/>
</dbReference>
<dbReference type="GO" id="GO:0008757">
    <property type="term" value="F:S-adenosylmethionine-dependent methyltransferase activity"/>
    <property type="evidence" value="ECO:0007669"/>
    <property type="project" value="InterPro"/>
</dbReference>
<keyword evidence="2" id="KW-0808">Transferase</keyword>
<name>A0A284REY5_ARMOS</name>
<gene>
    <name evidence="2" type="ORF">ARMOST_10639</name>
</gene>
<accession>A0A284REY5</accession>
<dbReference type="CDD" id="cd02440">
    <property type="entry name" value="AdoMet_MTases"/>
    <property type="match status" value="1"/>
</dbReference>
<dbReference type="OMA" id="PLDPWYF"/>